<feature type="chain" id="PRO_5006599172" evidence="6">
    <location>
        <begin position="20"/>
        <end position="715"/>
    </location>
</feature>
<dbReference type="RefSeq" id="WP_057951908.1">
    <property type="nucleotide sequence ID" value="NZ_CP013118.1"/>
</dbReference>
<dbReference type="EMBL" id="CP013118">
    <property type="protein sequence ID" value="ALO14354.1"/>
    <property type="molecule type" value="Genomic_DNA"/>
</dbReference>
<accession>A0A0S2HWH8</accession>
<dbReference type="KEGG" id="blq:L21SP5_00682"/>
<dbReference type="STRING" id="1307839.L21SP5_00682"/>
<dbReference type="AlphaFoldDB" id="A0A0S2HWH8"/>
<dbReference type="GO" id="GO:0000160">
    <property type="term" value="P:phosphorelay signal transduction system"/>
    <property type="evidence" value="ECO:0007669"/>
    <property type="project" value="InterPro"/>
</dbReference>
<dbReference type="InterPro" id="IPR001789">
    <property type="entry name" value="Sig_transdc_resp-reg_receiver"/>
</dbReference>
<evidence type="ECO:0000256" key="3">
    <source>
        <dbReference type="PROSITE-ProRule" id="PRU00339"/>
    </source>
</evidence>
<organism evidence="8 9">
    <name type="scientific">Salinivirga cyanobacteriivorans</name>
    <dbReference type="NCBI Taxonomy" id="1307839"/>
    <lineage>
        <taxon>Bacteria</taxon>
        <taxon>Pseudomonadati</taxon>
        <taxon>Bacteroidota</taxon>
        <taxon>Bacteroidia</taxon>
        <taxon>Bacteroidales</taxon>
        <taxon>Salinivirgaceae</taxon>
        <taxon>Salinivirga</taxon>
    </lineage>
</organism>
<feature type="transmembrane region" description="Helical" evidence="5">
    <location>
        <begin position="272"/>
        <end position="292"/>
    </location>
</feature>
<evidence type="ECO:0000256" key="4">
    <source>
        <dbReference type="SAM" id="Coils"/>
    </source>
</evidence>
<gene>
    <name evidence="8" type="primary">divK_1</name>
    <name evidence="8" type="ORF">L21SP5_00682</name>
</gene>
<dbReference type="InterPro" id="IPR019734">
    <property type="entry name" value="TPR_rpt"/>
</dbReference>
<dbReference type="InterPro" id="IPR050956">
    <property type="entry name" value="2C_system_His_kinase"/>
</dbReference>
<evidence type="ECO:0000313" key="9">
    <source>
        <dbReference type="Proteomes" id="UP000064893"/>
    </source>
</evidence>
<dbReference type="SUPFAM" id="SSF48452">
    <property type="entry name" value="TPR-like"/>
    <property type="match status" value="1"/>
</dbReference>
<dbReference type="InterPro" id="IPR001932">
    <property type="entry name" value="PPM-type_phosphatase-like_dom"/>
</dbReference>
<keyword evidence="1 2" id="KW-0597">Phosphoprotein</keyword>
<dbReference type="PANTHER" id="PTHR43719">
    <property type="entry name" value="TWO-COMPONENT HISTIDINE KINASE"/>
    <property type="match status" value="1"/>
</dbReference>
<protein>
    <submittedName>
        <fullName evidence="8">Polar-differentiation response regulator DivK</fullName>
    </submittedName>
</protein>
<sequence length="715" mass="82372" precursor="true">MKHFLLFIQVFLITAFVSAQSLQELEQKYNENKASGNTNQVIFYLNKIAYKHWNNGQLNEAAAKYNELLKLTEQQGNTAGIRNIHTNLGLVYSDLTQYDKALNSFRSALDIAKQQKSKPAMASAYVNIAVVHQSAGNEKRALENTEKALELARELNQMNLIKTCYGMLAETHKKLGNTEETMKYFNLYSSFDKHLKEQEMEKMKKETQEVVKQAQADKQKTVSELNQEREKLKATADTLEQIEQLSKEQKQIIRLKDEKEEEMRAKLRSEEIIRYLLLGIAAIIFVFAFFIYRQVKQTKKANVALSQSNEEIKKQRDEIKKQSEKIRSSIQYAQRIQNAVLPPEDMFEKYLSEYFVLFKPRDIVSGDFYWMTEKDNKLIIAAADCTGHGVPGAFMSMLGVAFLNEIVNKIIENKHVKSLQASEILMHLKEYVINSLHQKGTAHESRDGMDIALVVIDKNTRELQFAGANNPLYLIRDGELTIYSGDGMSISYNRDNTAEFTNHHITTKPDDLIYIFSDGYPDQFGGDKGRKFMSKRFKRLLLEVHKESLDKQKHILDRTIMEWKKGHMQVDDMLVMGIKMDFKTSEKLARDQYDWSNKKVLIAEDTEANYLYLVEALRRTNVEIIRARNGKEAVEMAMEHNDIDLVLMDVNMPVMDGFEATQNIKEKKRKLPVVAQTALNISDVENKAKKVGVDDIIYKPIKLKLFLKIVGKFLG</sequence>
<dbReference type="SMART" id="SM00028">
    <property type="entry name" value="TPR"/>
    <property type="match status" value="3"/>
</dbReference>
<dbReference type="PROSITE" id="PS50005">
    <property type="entry name" value="TPR"/>
    <property type="match status" value="2"/>
</dbReference>
<keyword evidence="3" id="KW-0802">TPR repeat</keyword>
<dbReference type="PROSITE" id="PS50110">
    <property type="entry name" value="RESPONSE_REGULATORY"/>
    <property type="match status" value="1"/>
</dbReference>
<evidence type="ECO:0000256" key="2">
    <source>
        <dbReference type="PROSITE-ProRule" id="PRU00169"/>
    </source>
</evidence>
<evidence type="ECO:0000313" key="8">
    <source>
        <dbReference type="EMBL" id="ALO14354.1"/>
    </source>
</evidence>
<evidence type="ECO:0000256" key="5">
    <source>
        <dbReference type="SAM" id="Phobius"/>
    </source>
</evidence>
<reference evidence="8 9" key="1">
    <citation type="submission" date="2015-11" db="EMBL/GenBank/DDBJ databases">
        <title>Description and complete genome sequence of a novel strain predominating in hypersaline microbial mats and representing a new family of the Bacteriodetes phylum.</title>
        <authorList>
            <person name="Spring S."/>
            <person name="Bunk B."/>
            <person name="Sproer C."/>
            <person name="Klenk H.-P."/>
        </authorList>
    </citation>
    <scope>NUCLEOTIDE SEQUENCE [LARGE SCALE GENOMIC DNA]</scope>
    <source>
        <strain evidence="8 9">L21-Spi-D4</strain>
    </source>
</reference>
<evidence type="ECO:0000259" key="7">
    <source>
        <dbReference type="PROSITE" id="PS50110"/>
    </source>
</evidence>
<dbReference type="Proteomes" id="UP000064893">
    <property type="component" value="Chromosome"/>
</dbReference>
<dbReference type="Gene3D" id="3.60.40.10">
    <property type="entry name" value="PPM-type phosphatase domain"/>
    <property type="match status" value="1"/>
</dbReference>
<proteinExistence type="predicted"/>
<dbReference type="InterPro" id="IPR036457">
    <property type="entry name" value="PPM-type-like_dom_sf"/>
</dbReference>
<dbReference type="OrthoDB" id="1119265at2"/>
<dbReference type="Pfam" id="PF13424">
    <property type="entry name" value="TPR_12"/>
    <property type="match status" value="1"/>
</dbReference>
<dbReference type="Pfam" id="PF00072">
    <property type="entry name" value="Response_reg"/>
    <property type="match status" value="1"/>
</dbReference>
<dbReference type="SMART" id="SM00331">
    <property type="entry name" value="PP2C_SIG"/>
    <property type="match status" value="1"/>
</dbReference>
<dbReference type="Pfam" id="PF13374">
    <property type="entry name" value="TPR_10"/>
    <property type="match status" value="1"/>
</dbReference>
<keyword evidence="4" id="KW-0175">Coiled coil</keyword>
<dbReference type="Gene3D" id="3.40.50.2300">
    <property type="match status" value="1"/>
</dbReference>
<feature type="repeat" description="TPR" evidence="3">
    <location>
        <begin position="82"/>
        <end position="115"/>
    </location>
</feature>
<keyword evidence="9" id="KW-1185">Reference proteome</keyword>
<feature type="domain" description="Response regulatory" evidence="7">
    <location>
        <begin position="599"/>
        <end position="714"/>
    </location>
</feature>
<dbReference type="InterPro" id="IPR011990">
    <property type="entry name" value="TPR-like_helical_dom_sf"/>
</dbReference>
<keyword evidence="6" id="KW-0732">Signal</keyword>
<dbReference type="InterPro" id="IPR011006">
    <property type="entry name" value="CheY-like_superfamily"/>
</dbReference>
<dbReference type="SUPFAM" id="SSF52172">
    <property type="entry name" value="CheY-like"/>
    <property type="match status" value="1"/>
</dbReference>
<feature type="repeat" description="TPR" evidence="3">
    <location>
        <begin position="122"/>
        <end position="155"/>
    </location>
</feature>
<dbReference type="Gene3D" id="1.25.40.10">
    <property type="entry name" value="Tetratricopeptide repeat domain"/>
    <property type="match status" value="1"/>
</dbReference>
<dbReference type="PANTHER" id="PTHR43719:SF28">
    <property type="entry name" value="PEROXIDE STRESS-ACTIVATED HISTIDINE KINASE MAK1-RELATED"/>
    <property type="match status" value="1"/>
</dbReference>
<feature type="coiled-coil region" evidence="4">
    <location>
        <begin position="295"/>
        <end position="329"/>
    </location>
</feature>
<name>A0A0S2HWH8_9BACT</name>
<evidence type="ECO:0000256" key="6">
    <source>
        <dbReference type="SAM" id="SignalP"/>
    </source>
</evidence>
<keyword evidence="5" id="KW-1133">Transmembrane helix</keyword>
<feature type="signal peptide" evidence="6">
    <location>
        <begin position="1"/>
        <end position="19"/>
    </location>
</feature>
<feature type="coiled-coil region" evidence="4">
    <location>
        <begin position="197"/>
        <end position="265"/>
    </location>
</feature>
<dbReference type="CDD" id="cd17546">
    <property type="entry name" value="REC_hyHK_CKI1_RcsC-like"/>
    <property type="match status" value="1"/>
</dbReference>
<feature type="modified residue" description="4-aspartylphosphate" evidence="2">
    <location>
        <position position="649"/>
    </location>
</feature>
<evidence type="ECO:0000256" key="1">
    <source>
        <dbReference type="ARBA" id="ARBA00022553"/>
    </source>
</evidence>
<keyword evidence="5" id="KW-0812">Transmembrane</keyword>
<dbReference type="SMART" id="SM00448">
    <property type="entry name" value="REC"/>
    <property type="match status" value="1"/>
</dbReference>
<dbReference type="Pfam" id="PF07228">
    <property type="entry name" value="SpoIIE"/>
    <property type="match status" value="1"/>
</dbReference>
<keyword evidence="5" id="KW-0472">Membrane</keyword>